<feature type="compositionally biased region" description="Basic and acidic residues" evidence="1">
    <location>
        <begin position="499"/>
        <end position="508"/>
    </location>
</feature>
<feature type="compositionally biased region" description="Polar residues" evidence="1">
    <location>
        <begin position="647"/>
        <end position="656"/>
    </location>
</feature>
<feature type="region of interest" description="Disordered" evidence="1">
    <location>
        <begin position="177"/>
        <end position="206"/>
    </location>
</feature>
<feature type="region of interest" description="Disordered" evidence="1">
    <location>
        <begin position="312"/>
        <end position="341"/>
    </location>
</feature>
<feature type="region of interest" description="Disordered" evidence="1">
    <location>
        <begin position="972"/>
        <end position="1016"/>
    </location>
</feature>
<proteinExistence type="predicted"/>
<feature type="region of interest" description="Disordered" evidence="1">
    <location>
        <begin position="499"/>
        <end position="523"/>
    </location>
</feature>
<feature type="compositionally biased region" description="Basic and acidic residues" evidence="1">
    <location>
        <begin position="637"/>
        <end position="646"/>
    </location>
</feature>
<feature type="compositionally biased region" description="Basic and acidic residues" evidence="1">
    <location>
        <begin position="596"/>
        <end position="607"/>
    </location>
</feature>
<feature type="region of interest" description="Disordered" evidence="1">
    <location>
        <begin position="353"/>
        <end position="402"/>
    </location>
</feature>
<evidence type="ECO:0000313" key="3">
    <source>
        <dbReference type="WBParaSite" id="ACRNAN_Path_916.g3521.t1"/>
    </source>
</evidence>
<dbReference type="Proteomes" id="UP000887540">
    <property type="component" value="Unplaced"/>
</dbReference>
<reference evidence="3" key="1">
    <citation type="submission" date="2022-11" db="UniProtKB">
        <authorList>
            <consortium name="WormBaseParasite"/>
        </authorList>
    </citation>
    <scope>IDENTIFICATION</scope>
</reference>
<feature type="compositionally biased region" description="Low complexity" evidence="1">
    <location>
        <begin position="608"/>
        <end position="618"/>
    </location>
</feature>
<organism evidence="2 3">
    <name type="scientific">Acrobeloides nanus</name>
    <dbReference type="NCBI Taxonomy" id="290746"/>
    <lineage>
        <taxon>Eukaryota</taxon>
        <taxon>Metazoa</taxon>
        <taxon>Ecdysozoa</taxon>
        <taxon>Nematoda</taxon>
        <taxon>Chromadorea</taxon>
        <taxon>Rhabditida</taxon>
        <taxon>Tylenchina</taxon>
        <taxon>Cephalobomorpha</taxon>
        <taxon>Cephaloboidea</taxon>
        <taxon>Cephalobidae</taxon>
        <taxon>Acrobeloides</taxon>
    </lineage>
</organism>
<dbReference type="AlphaFoldDB" id="A0A914CDW2"/>
<feature type="compositionally biased region" description="Low complexity" evidence="1">
    <location>
        <begin position="707"/>
        <end position="716"/>
    </location>
</feature>
<feature type="compositionally biased region" description="Basic and acidic residues" evidence="1">
    <location>
        <begin position="658"/>
        <end position="667"/>
    </location>
</feature>
<feature type="compositionally biased region" description="Low complexity" evidence="1">
    <location>
        <begin position="509"/>
        <end position="518"/>
    </location>
</feature>
<keyword evidence="2" id="KW-1185">Reference proteome</keyword>
<feature type="compositionally biased region" description="Basic and acidic residues" evidence="1">
    <location>
        <begin position="353"/>
        <end position="386"/>
    </location>
</feature>
<dbReference type="WBParaSite" id="ACRNAN_Path_916.g3521.t1">
    <property type="protein sequence ID" value="ACRNAN_Path_916.g3521.t1"/>
    <property type="gene ID" value="ACRNAN_Path_916.g3521"/>
</dbReference>
<feature type="compositionally biased region" description="Low complexity" evidence="1">
    <location>
        <begin position="687"/>
        <end position="696"/>
    </location>
</feature>
<evidence type="ECO:0000256" key="1">
    <source>
        <dbReference type="SAM" id="MobiDB-lite"/>
    </source>
</evidence>
<feature type="compositionally biased region" description="Basic and acidic residues" evidence="1">
    <location>
        <begin position="742"/>
        <end position="756"/>
    </location>
</feature>
<feature type="compositionally biased region" description="Basic residues" evidence="1">
    <location>
        <begin position="977"/>
        <end position="1015"/>
    </location>
</feature>
<feature type="region of interest" description="Disordered" evidence="1">
    <location>
        <begin position="452"/>
        <end position="476"/>
    </location>
</feature>
<accession>A0A914CDW2</accession>
<protein>
    <submittedName>
        <fullName evidence="3">Uncharacterized protein</fullName>
    </submittedName>
</protein>
<feature type="compositionally biased region" description="Basic residues" evidence="1">
    <location>
        <begin position="457"/>
        <end position="471"/>
    </location>
</feature>
<feature type="region of interest" description="Disordered" evidence="1">
    <location>
        <begin position="932"/>
        <end position="958"/>
    </location>
</feature>
<feature type="compositionally biased region" description="Low complexity" evidence="1">
    <location>
        <begin position="668"/>
        <end position="677"/>
    </location>
</feature>
<sequence>MELQKEDFMDEIFKTVQLPDVKYTDPNYKANVRVVKQTELHTTNVEHQTNGHSHHTLEYSSKEITINGTHEITEDILHETSQHNHLEESNFHEVQETHHNGYDHDDEEQAEEANLDEFGWKSVVHNNIFIEGSEFAETNNMDYTRSDEAHEDEPTQLHYDSMNNYVEDHHNFQLETSEIKTHEDHKYDEVESTDESPTLPRKTESRDRLIEEFKKHHTEQEFDDNASSTDTLDHGHMYFDQDHHHHHNIEREVESDEETEVAVVTREVESDEETEVAVVTVRQVDYHFDSEAVHQVKEPVQTLHKKEFETSHADHHYDEVSHDEETHTDVTHENESTYSDFERYVGVEYETPRHSIQEETPRHSIQETHVPDFERHEYRQETKSRSSTESTLTPPADHHTDKHVREIEVRTQLHVHPHEAYSTYDNGSGKQVLDDVKEAPGVRNLKSLFEKQEHTRNQQKHSEHHHHHHQLEKHEPIHHQTYDQLIPDNNEDHHYHDYQIDRQDDRTRTSSQTSGRQSIDSTQQLAYTPYFEPTQNQIAHAISDKGEAEVVYEHQLSVHELRAKFGVGGVKPTTVKRKEIIEPKSRSTTASTVHTAADHHESKETKSRTNTTSSVNTTGYKEPHESKSRTSTTSTVRTRETKEPKSRTNTTSTVNTIGHKEPHESKSRTSTTSTVRTYGTKEPKSRTNTTSSINTTGYKEPHESKSRTSTTSTVRTYGTKEPTEIKSRTSTTSTVHTTSTLRPDHIHQELETEIKPQPKARRPSTNSIVSQKNEEKEPAAGSLAALQKSLKAYAPKEIHVSPQITPESPMSPLEKFHSVRVVKNVREFVKVWGYQPMDIPYQKRVYTPKMSKVHEVEEKPTRIDRATSYHTIDVDVRNYDQNNISKRSSIASAYSQQSKRTLPTHFETNEHENEPEVKLESAETANLLMSSNSSLNFNESPETHLHRAPTPEIDDDELSKMSVRDRMKFFQQDRSGKDHHHHDHHHHHHHDHHHDHHDHHHHHDHHDHHHHVKKHHELEQIIDQEEEEHHLNESDHEIAHTEENHTHPKRHVKRNISLLIQELTNRNH</sequence>
<evidence type="ECO:0000313" key="2">
    <source>
        <dbReference type="Proteomes" id="UP000887540"/>
    </source>
</evidence>
<feature type="compositionally biased region" description="Low complexity" evidence="1">
    <location>
        <begin position="728"/>
        <end position="740"/>
    </location>
</feature>
<feature type="compositionally biased region" description="Basic and acidic residues" evidence="1">
    <location>
        <begin position="177"/>
        <end position="189"/>
    </location>
</feature>
<name>A0A914CDW2_9BILA</name>
<feature type="region of interest" description="Disordered" evidence="1">
    <location>
        <begin position="582"/>
        <end position="782"/>
    </location>
</feature>